<dbReference type="RefSeq" id="WP_068324437.1">
    <property type="nucleotide sequence ID" value="NZ_CP010835.1"/>
</dbReference>
<dbReference type="OrthoDB" id="31224at2157"/>
<dbReference type="PATRIC" id="fig|1609559.3.peg.2172"/>
<evidence type="ECO:0000313" key="1">
    <source>
        <dbReference type="EMBL" id="AMM54870.1"/>
    </source>
</evidence>
<evidence type="ECO:0000313" key="2">
    <source>
        <dbReference type="Proteomes" id="UP000070587"/>
    </source>
</evidence>
<proteinExistence type="predicted"/>
<dbReference type="KEGG" id="pyc:TQ32_10535"/>
<gene>
    <name evidence="1" type="ORF">TQ32_10535</name>
</gene>
<accession>A0A127BC05</accession>
<reference evidence="1 2" key="2">
    <citation type="journal article" date="2016" name="Int. J. Syst. Evol. Microbiol.">
        <title>Pyrococcus kukulkanii sp. nov., a hyperthermophilic, piezophilic archaeon isolated from a deep-sea hydrothermal vent.</title>
        <authorList>
            <person name="Callac N."/>
            <person name="Oger P."/>
            <person name="Lesongeur F."/>
            <person name="Rattray J.E."/>
            <person name="Vannier P."/>
            <person name="Michoud G."/>
            <person name="Beauverger M."/>
            <person name="Gayet N."/>
            <person name="Rouxel O."/>
            <person name="Jebbar M."/>
            <person name="Godfroy A."/>
        </authorList>
    </citation>
    <scope>NUCLEOTIDE SEQUENCE [LARGE SCALE GENOMIC DNA]</scope>
    <source>
        <strain evidence="1 2">NCB100</strain>
    </source>
</reference>
<dbReference type="EMBL" id="CP010835">
    <property type="protein sequence ID" value="AMM54870.1"/>
    <property type="molecule type" value="Genomic_DNA"/>
</dbReference>
<sequence length="89" mass="10705">MEKLDYVIKEFNKWHGREAQARILEAKEDEVIIEFRGTFCKTCGLYDYFDDIAWEAIDFGLKIKPVEVVESEEDFEEGRYVVRYKLERD</sequence>
<organism evidence="1 2">
    <name type="scientific">Pyrococcus kukulkanii</name>
    <dbReference type="NCBI Taxonomy" id="1609559"/>
    <lineage>
        <taxon>Archaea</taxon>
        <taxon>Methanobacteriati</taxon>
        <taxon>Methanobacteriota</taxon>
        <taxon>Thermococci</taxon>
        <taxon>Thermococcales</taxon>
        <taxon>Thermococcaceae</taxon>
        <taxon>Pyrococcus</taxon>
    </lineage>
</organism>
<reference evidence="2" key="1">
    <citation type="submission" date="2015-02" db="EMBL/GenBank/DDBJ databases">
        <title>Pyrococcus kukulkanii sp. nov., a novel hyperthermophilic archaeon isolated from a deep-sea hydrothermal vent at the Guaymas Basin.</title>
        <authorList>
            <person name="Oger P.M."/>
            <person name="Callac N."/>
            <person name="Jebbar M."/>
            <person name="Godfroy A."/>
        </authorList>
    </citation>
    <scope>NUCLEOTIDE SEQUENCE [LARGE SCALE GENOMIC DNA]</scope>
    <source>
        <strain evidence="2">NCB100</strain>
    </source>
</reference>
<dbReference type="Proteomes" id="UP000070587">
    <property type="component" value="Chromosome"/>
</dbReference>
<dbReference type="AlphaFoldDB" id="A0A127BC05"/>
<dbReference type="STRING" id="1609559.TQ32_10535"/>
<name>A0A127BC05_9EURY</name>
<protein>
    <submittedName>
        <fullName evidence="1">Uncharacterized protein</fullName>
    </submittedName>
</protein>
<dbReference type="GeneID" id="28492283"/>